<evidence type="ECO:0000313" key="4">
    <source>
        <dbReference type="EMBL" id="GJJ77660.1"/>
    </source>
</evidence>
<organism evidence="4 5">
    <name type="scientific">Entomortierella parvispora</name>
    <dbReference type="NCBI Taxonomy" id="205924"/>
    <lineage>
        <taxon>Eukaryota</taxon>
        <taxon>Fungi</taxon>
        <taxon>Fungi incertae sedis</taxon>
        <taxon>Mucoromycota</taxon>
        <taxon>Mortierellomycotina</taxon>
        <taxon>Mortierellomycetes</taxon>
        <taxon>Mortierellales</taxon>
        <taxon>Mortierellaceae</taxon>
        <taxon>Entomortierella</taxon>
    </lineage>
</organism>
<reference evidence="4" key="2">
    <citation type="journal article" date="2022" name="Microbiol. Resour. Announc.">
        <title>Whole-Genome Sequence of Entomortierella parvispora E1425, a Mucoromycotan Fungus Associated with Burkholderiaceae-Related Endosymbiotic Bacteria.</title>
        <authorList>
            <person name="Herlambang A."/>
            <person name="Guo Y."/>
            <person name="Takashima Y."/>
            <person name="Narisawa K."/>
            <person name="Ohta H."/>
            <person name="Nishizawa T."/>
        </authorList>
    </citation>
    <scope>NUCLEOTIDE SEQUENCE</scope>
    <source>
        <strain evidence="4">E1425</strain>
    </source>
</reference>
<dbReference type="CDD" id="cd19075">
    <property type="entry name" value="AKR_AKR7A1-5"/>
    <property type="match status" value="1"/>
</dbReference>
<dbReference type="Pfam" id="PF00248">
    <property type="entry name" value="Aldo_ket_red"/>
    <property type="match status" value="1"/>
</dbReference>
<protein>
    <submittedName>
        <fullName evidence="4">Aflatoxin B1 aldehyde reductase</fullName>
    </submittedName>
</protein>
<feature type="compositionally biased region" description="Low complexity" evidence="2">
    <location>
        <begin position="352"/>
        <end position="361"/>
    </location>
</feature>
<evidence type="ECO:0000256" key="2">
    <source>
        <dbReference type="SAM" id="MobiDB-lite"/>
    </source>
</evidence>
<dbReference type="PANTHER" id="PTHR43364">
    <property type="entry name" value="NADH-SPECIFIC METHYLGLYOXAL REDUCTASE-RELATED"/>
    <property type="match status" value="1"/>
</dbReference>
<dbReference type="GO" id="GO:0016491">
    <property type="term" value="F:oxidoreductase activity"/>
    <property type="evidence" value="ECO:0007669"/>
    <property type="project" value="UniProtKB-KW"/>
</dbReference>
<evidence type="ECO:0000259" key="3">
    <source>
        <dbReference type="Pfam" id="PF00248"/>
    </source>
</evidence>
<dbReference type="SUPFAM" id="SSF51430">
    <property type="entry name" value="NAD(P)-linked oxidoreductase"/>
    <property type="match status" value="1"/>
</dbReference>
<dbReference type="Gene3D" id="3.20.20.100">
    <property type="entry name" value="NADP-dependent oxidoreductase domain"/>
    <property type="match status" value="1"/>
</dbReference>
<feature type="domain" description="NADP-dependent oxidoreductase" evidence="3">
    <location>
        <begin position="10"/>
        <end position="322"/>
    </location>
</feature>
<accession>A0A9P3HJD3</accession>
<reference evidence="4" key="1">
    <citation type="submission" date="2021-11" db="EMBL/GenBank/DDBJ databases">
        <authorList>
            <person name="Herlambang A."/>
            <person name="Guo Y."/>
            <person name="Takashima Y."/>
            <person name="Nishizawa T."/>
        </authorList>
    </citation>
    <scope>NUCLEOTIDE SEQUENCE</scope>
    <source>
        <strain evidence="4">E1425</strain>
    </source>
</reference>
<proteinExistence type="predicted"/>
<dbReference type="EMBL" id="BQFW01000014">
    <property type="protein sequence ID" value="GJJ77660.1"/>
    <property type="molecule type" value="Genomic_DNA"/>
</dbReference>
<keyword evidence="1" id="KW-0560">Oxidoreductase</keyword>
<evidence type="ECO:0000313" key="5">
    <source>
        <dbReference type="Proteomes" id="UP000827284"/>
    </source>
</evidence>
<feature type="region of interest" description="Disordered" evidence="2">
    <location>
        <begin position="338"/>
        <end position="361"/>
    </location>
</feature>
<dbReference type="Proteomes" id="UP000827284">
    <property type="component" value="Unassembled WGS sequence"/>
</dbReference>
<evidence type="ECO:0000256" key="1">
    <source>
        <dbReference type="ARBA" id="ARBA00023002"/>
    </source>
</evidence>
<dbReference type="InterPro" id="IPR036812">
    <property type="entry name" value="NAD(P)_OxRdtase_dom_sf"/>
</dbReference>
<name>A0A9P3HJD3_9FUNG</name>
<comment type="caution">
    <text evidence="4">The sequence shown here is derived from an EMBL/GenBank/DDBJ whole genome shotgun (WGS) entry which is preliminary data.</text>
</comment>
<sequence>MSISRTTPRIILGTQSFALETTDPTKSDFRVQGAENFKPFLSCLERYGVRELDTARVYCEGDTETVLGQLLGSPSSPFQPFEISTKVYPVQPGDHGPEALRRHLYRSLEQLKRGKVKIFYLHAPDFFTPFEVTLKAIDELYKEGLFEEFGLSNFASWQIAAVYQICHFKGYVKPTVYQGWYNPLMRQLEREVFPCLKEYDIRFYAYNPIAGGFLTGKYTPDSEVPDGSRFDTKTLLGPYYREQYWSPLYFDAVKDLKAQAAQHNIPLLEASIRWLNHHSGLGPNDGLIFGANDRVQDLEENLQSLQKGPLPSELVKVFEECWAKTKAGYQTYFRRDIREKAPPHNEPEEESVVASSSLREE</sequence>
<dbReference type="InterPro" id="IPR050523">
    <property type="entry name" value="AKR_Detox_Biosynth"/>
</dbReference>
<gene>
    <name evidence="4" type="ORF">EMPS_10019</name>
</gene>
<dbReference type="InterPro" id="IPR023210">
    <property type="entry name" value="NADP_OxRdtase_dom"/>
</dbReference>
<dbReference type="AlphaFoldDB" id="A0A9P3HJD3"/>
<dbReference type="OrthoDB" id="37537at2759"/>
<keyword evidence="5" id="KW-1185">Reference proteome</keyword>
<dbReference type="PANTHER" id="PTHR43364:SF4">
    <property type="entry name" value="NAD(P)-LINKED OXIDOREDUCTASE SUPERFAMILY PROTEIN"/>
    <property type="match status" value="1"/>
</dbReference>